<dbReference type="Proteomes" id="UP000268879">
    <property type="component" value="Chromosome"/>
</dbReference>
<dbReference type="InterPro" id="IPR009734">
    <property type="entry name" value="Myoviridae_GpU"/>
</dbReference>
<evidence type="ECO:0000313" key="2">
    <source>
        <dbReference type="Proteomes" id="UP000268879"/>
    </source>
</evidence>
<accession>A0A448Q0G3</accession>
<dbReference type="RefSeq" id="WP_126470411.1">
    <property type="nucleotide sequence ID" value="NZ_LR134481.1"/>
</dbReference>
<protein>
    <submittedName>
        <fullName evidence="1">Putative bacteriophage V tail protein</fullName>
    </submittedName>
</protein>
<name>A0A448Q0G3_HAEPA</name>
<dbReference type="AlphaFoldDB" id="A0A448Q0G3"/>
<organism evidence="1 2">
    <name type="scientific">Haemophilus parainfluenzae</name>
    <dbReference type="NCBI Taxonomy" id="729"/>
    <lineage>
        <taxon>Bacteria</taxon>
        <taxon>Pseudomonadati</taxon>
        <taxon>Pseudomonadota</taxon>
        <taxon>Gammaproteobacteria</taxon>
        <taxon>Pasteurellales</taxon>
        <taxon>Pasteurellaceae</taxon>
        <taxon>Haemophilus</taxon>
    </lineage>
</organism>
<sequence>MYFMLGSVAFEPVDLTDFNETHAADFAEHAVLKGKPRLQAMGEKLTELNFAIRLHHTLGGVERRYQELLGAKSKQDALPLIIGRGKYKGNFVITDISSVTLFTDKFGNALCREMNISLREFVGDIEDNPLGAALNIGGGSLLGSMLPPAFMAGFNGVKGMLEKGIAVYKKSMVVVNDVRETVQTVRQLANDPLAAISYLPGVLGNLDAALGGFGEVSGLSKAFEGVRFGLSALGDMSEEVQGFANDVSAMMNEIKTMRNEFSEMNEGSDWSVFGTKADSHFDVYDDLSVQADERAARMTAWIVLRKDEDVIDDPTNRT</sequence>
<gene>
    <name evidence="1" type="ORF">NCTC10665_00858</name>
</gene>
<reference evidence="1 2" key="1">
    <citation type="submission" date="2018-12" db="EMBL/GenBank/DDBJ databases">
        <authorList>
            <consortium name="Pathogen Informatics"/>
        </authorList>
    </citation>
    <scope>NUCLEOTIDE SEQUENCE [LARGE SCALE GENOMIC DNA]</scope>
    <source>
        <strain evidence="1 2">NCTC10665</strain>
    </source>
</reference>
<proteinExistence type="predicted"/>
<dbReference type="Pfam" id="PF06995">
    <property type="entry name" value="Phage_P2_GpU"/>
    <property type="match status" value="1"/>
</dbReference>
<dbReference type="EMBL" id="LR134481">
    <property type="protein sequence ID" value="VEI30307.1"/>
    <property type="molecule type" value="Genomic_DNA"/>
</dbReference>
<evidence type="ECO:0000313" key="1">
    <source>
        <dbReference type="EMBL" id="VEI30307.1"/>
    </source>
</evidence>